<keyword evidence="3" id="KW-1185">Reference proteome</keyword>
<dbReference type="InterPro" id="IPR007939">
    <property type="entry name" value="Cu-R_B_prcur"/>
</dbReference>
<proteinExistence type="predicted"/>
<feature type="compositionally biased region" description="Basic and acidic residues" evidence="1">
    <location>
        <begin position="179"/>
        <end position="189"/>
    </location>
</feature>
<accession>A0ABQ4SHB9</accession>
<dbReference type="RefSeq" id="WP_238238908.1">
    <property type="nucleotide sequence ID" value="NZ_BPQQ01000057.1"/>
</dbReference>
<dbReference type="Proteomes" id="UP001055153">
    <property type="component" value="Unassembled WGS sequence"/>
</dbReference>
<gene>
    <name evidence="2" type="ORF">GMJLKIPL_4446</name>
</gene>
<reference evidence="2" key="1">
    <citation type="journal article" date="2021" name="Front. Microbiol.">
        <title>Comprehensive Comparative Genomics and Phenotyping of Methylobacterium Species.</title>
        <authorList>
            <person name="Alessa O."/>
            <person name="Ogura Y."/>
            <person name="Fujitani Y."/>
            <person name="Takami H."/>
            <person name="Hayashi T."/>
            <person name="Sahin N."/>
            <person name="Tani A."/>
        </authorList>
    </citation>
    <scope>NUCLEOTIDE SEQUENCE</scope>
    <source>
        <strain evidence="2">DSM 17168</strain>
    </source>
</reference>
<feature type="region of interest" description="Disordered" evidence="1">
    <location>
        <begin position="1"/>
        <end position="28"/>
    </location>
</feature>
<comment type="caution">
    <text evidence="2">The sequence shown here is derived from an EMBL/GenBank/DDBJ whole genome shotgun (WGS) entry which is preliminary data.</text>
</comment>
<feature type="compositionally biased region" description="Low complexity" evidence="1">
    <location>
        <begin position="191"/>
        <end position="202"/>
    </location>
</feature>
<dbReference type="EMBL" id="BPQQ01000057">
    <property type="protein sequence ID" value="GJE02497.1"/>
    <property type="molecule type" value="Genomic_DNA"/>
</dbReference>
<feature type="region of interest" description="Disordered" evidence="1">
    <location>
        <begin position="170"/>
        <end position="202"/>
    </location>
</feature>
<organism evidence="2 3">
    <name type="scientific">Methylobacterium isbiliense</name>
    <dbReference type="NCBI Taxonomy" id="315478"/>
    <lineage>
        <taxon>Bacteria</taxon>
        <taxon>Pseudomonadati</taxon>
        <taxon>Pseudomonadota</taxon>
        <taxon>Alphaproteobacteria</taxon>
        <taxon>Hyphomicrobiales</taxon>
        <taxon>Methylobacteriaceae</taxon>
        <taxon>Methylobacterium</taxon>
    </lineage>
</organism>
<protein>
    <submittedName>
        <fullName evidence="2">Uncharacterized protein</fullName>
    </submittedName>
</protein>
<evidence type="ECO:0000256" key="1">
    <source>
        <dbReference type="SAM" id="MobiDB-lite"/>
    </source>
</evidence>
<dbReference type="Pfam" id="PF05275">
    <property type="entry name" value="CopB"/>
    <property type="match status" value="1"/>
</dbReference>
<reference evidence="2" key="2">
    <citation type="submission" date="2021-08" db="EMBL/GenBank/DDBJ databases">
        <authorList>
            <person name="Tani A."/>
            <person name="Ola A."/>
            <person name="Ogura Y."/>
            <person name="Katsura K."/>
            <person name="Hayashi T."/>
        </authorList>
    </citation>
    <scope>NUCLEOTIDE SEQUENCE</scope>
    <source>
        <strain evidence="2">DSM 17168</strain>
    </source>
</reference>
<evidence type="ECO:0000313" key="2">
    <source>
        <dbReference type="EMBL" id="GJE02497.1"/>
    </source>
</evidence>
<name>A0ABQ4SHB9_9HYPH</name>
<sequence length="202" mass="22187">MRAGAGGVHLKSFDSSPRGKSVFGESPEPAELQALHSRAIDPWLNVQVGARHDFRPDPERTHLVVGVHGLARYWFEVDGALFLSDKGVVTARQEAECYRRITNQPILQPAVGFNLAVRNMPELGIGSGLSTLRAGLRLRHQIVPEFAPCLGVEYEAIRIVAWNCVSAPRPAPDCSPRSGLRDRPGDEPRPTTQTQTTHRVPC</sequence>
<evidence type="ECO:0000313" key="3">
    <source>
        <dbReference type="Proteomes" id="UP001055153"/>
    </source>
</evidence>